<comment type="similarity">
    <text evidence="1">Belongs to the short-chain dehydrogenases/reductases (SDR) family.</text>
</comment>
<dbReference type="InterPro" id="IPR036291">
    <property type="entry name" value="NAD(P)-bd_dom_sf"/>
</dbReference>
<name>A0A381X1Z6_9ZZZZ</name>
<dbReference type="PANTHER" id="PTHR44196">
    <property type="entry name" value="DEHYDROGENASE/REDUCTASE SDR FAMILY MEMBER 7B"/>
    <property type="match status" value="1"/>
</dbReference>
<dbReference type="AlphaFoldDB" id="A0A381X1Z6"/>
<reference evidence="3" key="1">
    <citation type="submission" date="2018-05" db="EMBL/GenBank/DDBJ databases">
        <authorList>
            <person name="Lanie J.A."/>
            <person name="Ng W.-L."/>
            <person name="Kazmierczak K.M."/>
            <person name="Andrzejewski T.M."/>
            <person name="Davidsen T.M."/>
            <person name="Wayne K.J."/>
            <person name="Tettelin H."/>
            <person name="Glass J.I."/>
            <person name="Rusch D."/>
            <person name="Podicherti R."/>
            <person name="Tsui H.-C.T."/>
            <person name="Winkler M.E."/>
        </authorList>
    </citation>
    <scope>NUCLEOTIDE SEQUENCE</scope>
</reference>
<organism evidence="3">
    <name type="scientific">marine metagenome</name>
    <dbReference type="NCBI Taxonomy" id="408172"/>
    <lineage>
        <taxon>unclassified sequences</taxon>
        <taxon>metagenomes</taxon>
        <taxon>ecological metagenomes</taxon>
    </lineage>
</organism>
<sequence>VTELNQKKTVLITGASAGIGRAFADVWAEAGFNLVLTARREARLMEIADKLKAPDGIEVNTLSMDLADPKAPSKIHQYCVDKGIHIDALVNNAGYGNPGNFEEISWKSHQDFLQVMVTAVTELTYLFLPGMMERQYGRIINLASLAPFIPSPVMAGLYSPVKIYQIKFSESVHIQYLDQNIHCSAVCPGLTHSEFHAAAGMHEVKSAPKWMWMDARTVAEQGFVAVMKGKGLIINGSLNKFFAVLSKVIPKRATRSIALYLSNRSY</sequence>
<keyword evidence="2" id="KW-0560">Oxidoreductase</keyword>
<accession>A0A381X1Z6</accession>
<dbReference type="PANTHER" id="PTHR44196:SF2">
    <property type="entry name" value="SHORT-CHAIN DEHYDROGENASE-RELATED"/>
    <property type="match status" value="1"/>
</dbReference>
<dbReference type="PIRSF" id="PIRSF000126">
    <property type="entry name" value="11-beta-HSD1"/>
    <property type="match status" value="1"/>
</dbReference>
<feature type="non-terminal residue" evidence="3">
    <location>
        <position position="1"/>
    </location>
</feature>
<dbReference type="InterPro" id="IPR002347">
    <property type="entry name" value="SDR_fam"/>
</dbReference>
<dbReference type="GO" id="GO:0016020">
    <property type="term" value="C:membrane"/>
    <property type="evidence" value="ECO:0007669"/>
    <property type="project" value="TreeGrafter"/>
</dbReference>
<protein>
    <submittedName>
        <fullName evidence="3">Uncharacterized protein</fullName>
    </submittedName>
</protein>
<proteinExistence type="inferred from homology"/>
<evidence type="ECO:0000313" key="3">
    <source>
        <dbReference type="EMBL" id="SVA58511.1"/>
    </source>
</evidence>
<dbReference type="Gene3D" id="3.40.50.720">
    <property type="entry name" value="NAD(P)-binding Rossmann-like Domain"/>
    <property type="match status" value="1"/>
</dbReference>
<dbReference type="EMBL" id="UINC01013561">
    <property type="protein sequence ID" value="SVA58511.1"/>
    <property type="molecule type" value="Genomic_DNA"/>
</dbReference>
<dbReference type="CDD" id="cd05233">
    <property type="entry name" value="SDR_c"/>
    <property type="match status" value="1"/>
</dbReference>
<gene>
    <name evidence="3" type="ORF">METZ01_LOCUS111365</name>
</gene>
<dbReference type="PRINTS" id="PR00081">
    <property type="entry name" value="GDHRDH"/>
</dbReference>
<dbReference type="SUPFAM" id="SSF51735">
    <property type="entry name" value="NAD(P)-binding Rossmann-fold domains"/>
    <property type="match status" value="1"/>
</dbReference>
<evidence type="ECO:0000256" key="2">
    <source>
        <dbReference type="ARBA" id="ARBA00023002"/>
    </source>
</evidence>
<evidence type="ECO:0000256" key="1">
    <source>
        <dbReference type="ARBA" id="ARBA00006484"/>
    </source>
</evidence>
<dbReference type="GO" id="GO:0016491">
    <property type="term" value="F:oxidoreductase activity"/>
    <property type="evidence" value="ECO:0007669"/>
    <property type="project" value="UniProtKB-KW"/>
</dbReference>
<dbReference type="Pfam" id="PF00106">
    <property type="entry name" value="adh_short"/>
    <property type="match status" value="1"/>
</dbReference>